<dbReference type="EMBL" id="LVYU01000140">
    <property type="protein sequence ID" value="KZA97037.1"/>
    <property type="molecule type" value="Genomic_DNA"/>
</dbReference>
<dbReference type="InterPro" id="IPR025285">
    <property type="entry name" value="DUF4145"/>
</dbReference>
<dbReference type="AlphaFoldDB" id="A0A154IAB3"/>
<reference evidence="2" key="1">
    <citation type="submission" date="2016-03" db="EMBL/GenBank/DDBJ databases">
        <title>Microsymbionts genomes from the relict species Vavilovia formosa.</title>
        <authorList>
            <person name="Chirak E."/>
            <person name="Kimeklis A."/>
            <person name="Kopat V."/>
            <person name="Andronov E."/>
        </authorList>
    </citation>
    <scope>NUCLEOTIDE SEQUENCE [LARGE SCALE GENOMIC DNA]</scope>
    <source>
        <strain evidence="2">Vaf12</strain>
    </source>
</reference>
<name>A0A154IAB3_RHILE</name>
<proteinExistence type="predicted"/>
<feature type="domain" description="DUF4145" evidence="1">
    <location>
        <begin position="296"/>
        <end position="383"/>
    </location>
</feature>
<organism evidence="2">
    <name type="scientific">Rhizobium leguminosarum</name>
    <dbReference type="NCBI Taxonomy" id="384"/>
    <lineage>
        <taxon>Bacteria</taxon>
        <taxon>Pseudomonadati</taxon>
        <taxon>Pseudomonadota</taxon>
        <taxon>Alphaproteobacteria</taxon>
        <taxon>Hyphomicrobiales</taxon>
        <taxon>Rhizobiaceae</taxon>
        <taxon>Rhizobium/Agrobacterium group</taxon>
        <taxon>Rhizobium</taxon>
    </lineage>
</organism>
<evidence type="ECO:0000259" key="1">
    <source>
        <dbReference type="Pfam" id="PF13643"/>
    </source>
</evidence>
<gene>
    <name evidence="2" type="ORF">A4A59_33175</name>
</gene>
<evidence type="ECO:0000313" key="2">
    <source>
        <dbReference type="EMBL" id="KZA97037.1"/>
    </source>
</evidence>
<comment type="caution">
    <text evidence="2">The sequence shown here is derived from an EMBL/GenBank/DDBJ whole genome shotgun (WGS) entry which is preliminary data.</text>
</comment>
<sequence length="410" mass="45052">MGFCPICKTSANLEQPNGGDYRRVECRKCGKFQITGSALSMLESRIAVDDKKAVARLSHATRLMASATDAEWPEINSVNLDDMLKRPLPTIDRQKTNLLVWAAAQLDDDHLGTVELSDEEDLTGVIGTIDGRRVSELISRAADDGLIAFVPDDCISITSRGWARLEPSAAGREELGNATAAPERDTIADRIIKAHCNKCRGLTNSWVRAEHTVTENDGLISWSDSFEVLQCCGCDTLSVRQEHWFSEWDEMDYDEYGRMVMRPGIKEIYYPAPTVRAKPTWFDSISDEVLRNVLDELYAALNAGLGVLASVGARTLLDRAGYMLIGDPKGGFEGKLSALQSKGHISAQEKTTLEAVADAGNASAHRGYTPTAERLGHIVDIIENFLHRAFVLTGVVEDIRKATPARQKSL</sequence>
<dbReference type="RefSeq" id="WP_062944970.1">
    <property type="nucleotide sequence ID" value="NZ_CP171844.1"/>
</dbReference>
<dbReference type="Pfam" id="PF13643">
    <property type="entry name" value="DUF4145"/>
    <property type="match status" value="1"/>
</dbReference>
<accession>A0A154IAB3</accession>
<protein>
    <recommendedName>
        <fullName evidence="1">DUF4145 domain-containing protein</fullName>
    </recommendedName>
</protein>